<evidence type="ECO:0000313" key="7">
    <source>
        <dbReference type="Proteomes" id="UP000813444"/>
    </source>
</evidence>
<keyword evidence="2 4" id="KW-0547">Nucleotide-binding</keyword>
<dbReference type="Gene3D" id="3.30.470.20">
    <property type="entry name" value="ATP-grasp fold, B domain"/>
    <property type="match status" value="1"/>
</dbReference>
<dbReference type="Pfam" id="PF18130">
    <property type="entry name" value="ATPgrasp_N"/>
    <property type="match status" value="1"/>
</dbReference>
<dbReference type="GO" id="GO:0016874">
    <property type="term" value="F:ligase activity"/>
    <property type="evidence" value="ECO:0007669"/>
    <property type="project" value="UniProtKB-KW"/>
</dbReference>
<proteinExistence type="predicted"/>
<protein>
    <recommendedName>
        <fullName evidence="5">ATP-grasp domain-containing protein</fullName>
    </recommendedName>
</protein>
<keyword evidence="1" id="KW-0436">Ligase</keyword>
<feature type="domain" description="ATP-grasp" evidence="5">
    <location>
        <begin position="324"/>
        <end position="552"/>
    </location>
</feature>
<dbReference type="SUPFAM" id="SSF56059">
    <property type="entry name" value="Glutathione synthetase ATP-binding domain-like"/>
    <property type="match status" value="1"/>
</dbReference>
<accession>A0A8K0SIS8</accession>
<dbReference type="GO" id="GO:0046872">
    <property type="term" value="F:metal ion binding"/>
    <property type="evidence" value="ECO:0007669"/>
    <property type="project" value="InterPro"/>
</dbReference>
<dbReference type="InterPro" id="IPR052032">
    <property type="entry name" value="ATP-dep_AA_Ligase"/>
</dbReference>
<comment type="caution">
    <text evidence="6">The sequence shown here is derived from an EMBL/GenBank/DDBJ whole genome shotgun (WGS) entry which is preliminary data.</text>
</comment>
<dbReference type="InterPro" id="IPR011761">
    <property type="entry name" value="ATP-grasp"/>
</dbReference>
<organism evidence="6 7">
    <name type="scientific">Stachybotrys elegans</name>
    <dbReference type="NCBI Taxonomy" id="80388"/>
    <lineage>
        <taxon>Eukaryota</taxon>
        <taxon>Fungi</taxon>
        <taxon>Dikarya</taxon>
        <taxon>Ascomycota</taxon>
        <taxon>Pezizomycotina</taxon>
        <taxon>Sordariomycetes</taxon>
        <taxon>Hypocreomycetidae</taxon>
        <taxon>Hypocreales</taxon>
        <taxon>Stachybotryaceae</taxon>
        <taxon>Stachybotrys</taxon>
    </lineage>
</organism>
<dbReference type="InterPro" id="IPR041472">
    <property type="entry name" value="BL00235/CARNS1_N"/>
</dbReference>
<evidence type="ECO:0000313" key="6">
    <source>
        <dbReference type="EMBL" id="KAH7309181.1"/>
    </source>
</evidence>
<evidence type="ECO:0000256" key="3">
    <source>
        <dbReference type="ARBA" id="ARBA00022840"/>
    </source>
</evidence>
<reference evidence="6" key="1">
    <citation type="journal article" date="2021" name="Nat. Commun.">
        <title>Genetic determinants of endophytism in the Arabidopsis root mycobiome.</title>
        <authorList>
            <person name="Mesny F."/>
            <person name="Miyauchi S."/>
            <person name="Thiergart T."/>
            <person name="Pickel B."/>
            <person name="Atanasova L."/>
            <person name="Karlsson M."/>
            <person name="Huettel B."/>
            <person name="Barry K.W."/>
            <person name="Haridas S."/>
            <person name="Chen C."/>
            <person name="Bauer D."/>
            <person name="Andreopoulos W."/>
            <person name="Pangilinan J."/>
            <person name="LaButti K."/>
            <person name="Riley R."/>
            <person name="Lipzen A."/>
            <person name="Clum A."/>
            <person name="Drula E."/>
            <person name="Henrissat B."/>
            <person name="Kohler A."/>
            <person name="Grigoriev I.V."/>
            <person name="Martin F.M."/>
            <person name="Hacquard S."/>
        </authorList>
    </citation>
    <scope>NUCLEOTIDE SEQUENCE</scope>
    <source>
        <strain evidence="6">MPI-CAGE-CH-0235</strain>
    </source>
</reference>
<dbReference type="InterPro" id="IPR013815">
    <property type="entry name" value="ATP_grasp_subdomain_1"/>
</dbReference>
<name>A0A8K0SIS8_9HYPO</name>
<evidence type="ECO:0000256" key="1">
    <source>
        <dbReference type="ARBA" id="ARBA00022598"/>
    </source>
</evidence>
<keyword evidence="7" id="KW-1185">Reference proteome</keyword>
<dbReference type="EMBL" id="JAGPNK010000014">
    <property type="protein sequence ID" value="KAH7309181.1"/>
    <property type="molecule type" value="Genomic_DNA"/>
</dbReference>
<dbReference type="PANTHER" id="PTHR43585:SF2">
    <property type="entry name" value="ATP-GRASP ENZYME FSQD"/>
    <property type="match status" value="1"/>
</dbReference>
<dbReference type="PANTHER" id="PTHR43585">
    <property type="entry name" value="FUMIPYRROLE BIOSYNTHESIS PROTEIN C"/>
    <property type="match status" value="1"/>
</dbReference>
<dbReference type="Gene3D" id="3.40.50.20">
    <property type="match status" value="1"/>
</dbReference>
<sequence>MIANKIQVQSKEDGALLLECSWQLCQSPPATGKSWQSIDILFEGLSSLDSAIGGLDENIVLVDHEQPKRVLAPAALGSAKAFKFLLQCLGAANKPPGRRCLVKLIIPQQQGQIVRADVIPLRMRDSQYVEETVSFAEPLQSYNPVSIAALRNNLEAIFSAATAGLMLRSNAEDLGNAIEALSLAVESELENRLALDWISSEPVRRRTLVLVEGSRAHPENGGTGPGIYLAAAALGIDMVVLDNQGHWLEGPKYAHWRKAFIPIRLTDPPEADFAKRIVESVKSYGAPVDGIVTFCDSYVVQVAQAAQELGLQMGPPDALRVATDKYLTSVFAGHQAYRASSPEEAFDIASKNQLPYPLIIKPCTGWSSEGVFRVDSIDNLVTAARSIDTSRHGSEFVIEKYCEGPEVDANFVLLDGELLFFEACDDFPKTADSNGLHSGSLNTFVELSSVYPSALPSREIDVLRDGFLETLLKLGLRNGVMHLEGRVEYSSVTYRTQDGVLDLHANEAGPGGPEPVAWLIEINPRPLGMTGSHIIESTYGIDYWGLAMLIAAGDEARARSLSRPFKHGAQYTCVMVFIPADYPSSCQGIFDSDDICAELRARRPDLAKQISRCACLVKRGQKVPHPSSGVNSFLAYFNVFSRAGRTEALKLADEVRQEVRFSFL</sequence>
<dbReference type="OrthoDB" id="434648at2759"/>
<gene>
    <name evidence="6" type="ORF">B0I35DRAFT_482906</name>
</gene>
<dbReference type="AlphaFoldDB" id="A0A8K0SIS8"/>
<evidence type="ECO:0000256" key="4">
    <source>
        <dbReference type="PROSITE-ProRule" id="PRU00409"/>
    </source>
</evidence>
<evidence type="ECO:0000256" key="2">
    <source>
        <dbReference type="ARBA" id="ARBA00022741"/>
    </source>
</evidence>
<dbReference type="GO" id="GO:0005524">
    <property type="term" value="F:ATP binding"/>
    <property type="evidence" value="ECO:0007669"/>
    <property type="project" value="UniProtKB-UniRule"/>
</dbReference>
<evidence type="ECO:0000259" key="5">
    <source>
        <dbReference type="PROSITE" id="PS50975"/>
    </source>
</evidence>
<dbReference type="PROSITE" id="PS50975">
    <property type="entry name" value="ATP_GRASP"/>
    <property type="match status" value="1"/>
</dbReference>
<keyword evidence="3 4" id="KW-0067">ATP-binding</keyword>
<dbReference type="Pfam" id="PF13535">
    <property type="entry name" value="ATP-grasp_4"/>
    <property type="match status" value="1"/>
</dbReference>
<dbReference type="Gene3D" id="3.30.1490.20">
    <property type="entry name" value="ATP-grasp fold, A domain"/>
    <property type="match status" value="1"/>
</dbReference>
<dbReference type="Proteomes" id="UP000813444">
    <property type="component" value="Unassembled WGS sequence"/>
</dbReference>